<evidence type="ECO:0000313" key="1">
    <source>
        <dbReference type="EMBL" id="GMI28871.1"/>
    </source>
</evidence>
<evidence type="ECO:0000313" key="2">
    <source>
        <dbReference type="Proteomes" id="UP001165060"/>
    </source>
</evidence>
<organism evidence="1 2">
    <name type="scientific">Tetraparma gracilis</name>
    <dbReference type="NCBI Taxonomy" id="2962635"/>
    <lineage>
        <taxon>Eukaryota</taxon>
        <taxon>Sar</taxon>
        <taxon>Stramenopiles</taxon>
        <taxon>Ochrophyta</taxon>
        <taxon>Bolidophyceae</taxon>
        <taxon>Parmales</taxon>
        <taxon>Triparmaceae</taxon>
        <taxon>Tetraparma</taxon>
    </lineage>
</organism>
<dbReference type="SUPFAM" id="SSF52218">
    <property type="entry name" value="Flavoproteins"/>
    <property type="match status" value="1"/>
</dbReference>
<name>A0ABQ6MLR9_9STRA</name>
<protein>
    <recommendedName>
        <fullName evidence="3">Flavodoxin</fullName>
    </recommendedName>
</protein>
<proteinExistence type="predicted"/>
<keyword evidence="2" id="KW-1185">Reference proteome</keyword>
<comment type="caution">
    <text evidence="1">The sequence shown here is derived from an EMBL/GenBank/DDBJ whole genome shotgun (WGS) entry which is preliminary data.</text>
</comment>
<dbReference type="EMBL" id="BRYB01000379">
    <property type="protein sequence ID" value="GMI28871.1"/>
    <property type="molecule type" value="Genomic_DNA"/>
</dbReference>
<gene>
    <name evidence="1" type="ORF">TeGR_g12086</name>
</gene>
<reference evidence="1 2" key="1">
    <citation type="journal article" date="2023" name="Commun. Biol.">
        <title>Genome analysis of Parmales, the sister group of diatoms, reveals the evolutionary specialization of diatoms from phago-mixotrophs to photoautotrophs.</title>
        <authorList>
            <person name="Ban H."/>
            <person name="Sato S."/>
            <person name="Yoshikawa S."/>
            <person name="Yamada K."/>
            <person name="Nakamura Y."/>
            <person name="Ichinomiya M."/>
            <person name="Sato N."/>
            <person name="Blanc-Mathieu R."/>
            <person name="Endo H."/>
            <person name="Kuwata A."/>
            <person name="Ogata H."/>
        </authorList>
    </citation>
    <scope>NUCLEOTIDE SEQUENCE [LARGE SCALE GENOMIC DNA]</scope>
</reference>
<dbReference type="InterPro" id="IPR029039">
    <property type="entry name" value="Flavoprotein-like_sf"/>
</dbReference>
<accession>A0ABQ6MLR9</accession>
<dbReference type="Gene3D" id="3.40.50.360">
    <property type="match status" value="1"/>
</dbReference>
<dbReference type="Proteomes" id="UP001165060">
    <property type="component" value="Unassembled WGS sequence"/>
</dbReference>
<evidence type="ECO:0008006" key="3">
    <source>
        <dbReference type="Google" id="ProtNLM"/>
    </source>
</evidence>
<sequence>MPPSLLCVYHSRTSFTAHLASHLLSGARATAASLDSPLDVRLLPASSATAADLLAADGYLFAAPENLGSLSGAFLEFLHEAYYPCFDAREGEERSLLLGRPYAGAIGGGSDGTSAARQLERICTGWRLREVRKGGPLVVRNGLVQTKENILMDKGGELVRVEDRERLEELGGLVAATMLLGED</sequence>